<reference evidence="1" key="1">
    <citation type="journal article" date="2020" name="Stud. Mycol.">
        <title>101 Dothideomycetes genomes: a test case for predicting lifestyles and emergence of pathogens.</title>
        <authorList>
            <person name="Haridas S."/>
            <person name="Albert R."/>
            <person name="Binder M."/>
            <person name="Bloem J."/>
            <person name="Labutti K."/>
            <person name="Salamov A."/>
            <person name="Andreopoulos B."/>
            <person name="Baker S."/>
            <person name="Barry K."/>
            <person name="Bills G."/>
            <person name="Bluhm B."/>
            <person name="Cannon C."/>
            <person name="Castanera R."/>
            <person name="Culley D."/>
            <person name="Daum C."/>
            <person name="Ezra D."/>
            <person name="Gonzalez J."/>
            <person name="Henrissat B."/>
            <person name="Kuo A."/>
            <person name="Liang C."/>
            <person name="Lipzen A."/>
            <person name="Lutzoni F."/>
            <person name="Magnuson J."/>
            <person name="Mondo S."/>
            <person name="Nolan M."/>
            <person name="Ohm R."/>
            <person name="Pangilinan J."/>
            <person name="Park H.-J."/>
            <person name="Ramirez L."/>
            <person name="Alfaro M."/>
            <person name="Sun H."/>
            <person name="Tritt A."/>
            <person name="Yoshinaga Y."/>
            <person name="Zwiers L.-H."/>
            <person name="Turgeon B."/>
            <person name="Goodwin S."/>
            <person name="Spatafora J."/>
            <person name="Crous P."/>
            <person name="Grigoriev I."/>
        </authorList>
    </citation>
    <scope>NUCLEOTIDE SEQUENCE</scope>
    <source>
        <strain evidence="1">SCOH1-5</strain>
    </source>
</reference>
<name>A0A6A6FA45_9PEZI</name>
<evidence type="ECO:0000313" key="2">
    <source>
        <dbReference type="Proteomes" id="UP000799539"/>
    </source>
</evidence>
<gene>
    <name evidence="1" type="ORF">CERZMDRAFT_106860</name>
</gene>
<dbReference type="InterPro" id="IPR029063">
    <property type="entry name" value="SAM-dependent_MTases_sf"/>
</dbReference>
<dbReference type="AlphaFoldDB" id="A0A6A6FA45"/>
<organism evidence="1 2">
    <name type="scientific">Cercospora zeae-maydis SCOH1-5</name>
    <dbReference type="NCBI Taxonomy" id="717836"/>
    <lineage>
        <taxon>Eukaryota</taxon>
        <taxon>Fungi</taxon>
        <taxon>Dikarya</taxon>
        <taxon>Ascomycota</taxon>
        <taxon>Pezizomycotina</taxon>
        <taxon>Dothideomycetes</taxon>
        <taxon>Dothideomycetidae</taxon>
        <taxon>Mycosphaerellales</taxon>
        <taxon>Mycosphaerellaceae</taxon>
        <taxon>Cercospora</taxon>
    </lineage>
</organism>
<accession>A0A6A6FA45</accession>
<proteinExistence type="predicted"/>
<sequence length="292" mass="31341">MAANGDTSGSAEQPNLEQAEHELPKMAFGNIVAETVGLEASEMRILDVGTGDGYWLHDLRSQLHDPEHADLVGTDAAIMPAEQRPFTVPHNMRFLAQNPREDWPNDIHGYFDLVHWQNVISSSEGTFEQAVEITGRLLRLLKPGGTLLLVDRCSQSSGPAAAETPSSKLFQMLGNALSSGGMEGTLGGDLPAILDVASHNSGVRLDDIGMKKSASRIGEGAEGPAKELGFAWLKQLKGDKSGSRSKADEDRFDDLVEQAIKEAESSGFEVVWYAAWAKRSGKDAGGAIEMPA</sequence>
<keyword evidence="2" id="KW-1185">Reference proteome</keyword>
<dbReference type="SUPFAM" id="SSF53335">
    <property type="entry name" value="S-adenosyl-L-methionine-dependent methyltransferases"/>
    <property type="match status" value="1"/>
</dbReference>
<protein>
    <recommendedName>
        <fullName evidence="3">Methyltransferase domain-containing protein</fullName>
    </recommendedName>
</protein>
<dbReference type="CDD" id="cd02440">
    <property type="entry name" value="AdoMet_MTases"/>
    <property type="match status" value="1"/>
</dbReference>
<evidence type="ECO:0000313" key="1">
    <source>
        <dbReference type="EMBL" id="KAF2210213.1"/>
    </source>
</evidence>
<dbReference type="Gene3D" id="3.40.50.150">
    <property type="entry name" value="Vaccinia Virus protein VP39"/>
    <property type="match status" value="1"/>
</dbReference>
<dbReference type="Proteomes" id="UP000799539">
    <property type="component" value="Unassembled WGS sequence"/>
</dbReference>
<dbReference type="EMBL" id="ML992682">
    <property type="protein sequence ID" value="KAF2210213.1"/>
    <property type="molecule type" value="Genomic_DNA"/>
</dbReference>
<evidence type="ECO:0008006" key="3">
    <source>
        <dbReference type="Google" id="ProtNLM"/>
    </source>
</evidence>
<dbReference type="OrthoDB" id="184880at2759"/>
<dbReference type="Pfam" id="PF13489">
    <property type="entry name" value="Methyltransf_23"/>
    <property type="match status" value="1"/>
</dbReference>